<keyword evidence="2" id="KW-0472">Membrane</keyword>
<dbReference type="AlphaFoldDB" id="A0A3A2ZL56"/>
<dbReference type="SMART" id="SM00198">
    <property type="entry name" value="SCP"/>
    <property type="match status" value="1"/>
</dbReference>
<dbReference type="EMBL" id="MVGC01000139">
    <property type="protein sequence ID" value="RJE23033.1"/>
    <property type="molecule type" value="Genomic_DNA"/>
</dbReference>
<sequence length="220" mass="23371">MTNTYRAQHNATSLVWNDALVSYARDWAQSCMWKHSHGPYGENLAYGYPNATAAVCAWGDESIKYDFLTPTGFTEETGHFTQLVWKSTTDVGCAAVDCGYNSTPPKNGSPERAQGWYVVCEYLPAGNVVGRNNALFRDNVQAAVANAPGGLGSGSKAQDSDLVDGHSHSSKVTEIGPATSTAGSGMPNSTKVSSAAPLESRIGFFMGFGVFVELVIGVWG</sequence>
<dbReference type="InterPro" id="IPR014044">
    <property type="entry name" value="CAP_dom"/>
</dbReference>
<evidence type="ECO:0000256" key="1">
    <source>
        <dbReference type="SAM" id="MobiDB-lite"/>
    </source>
</evidence>
<name>A0A3A2ZL56_9EURO</name>
<evidence type="ECO:0000313" key="5">
    <source>
        <dbReference type="Proteomes" id="UP000266188"/>
    </source>
</evidence>
<dbReference type="SUPFAM" id="SSF55797">
    <property type="entry name" value="PR-1-like"/>
    <property type="match status" value="1"/>
</dbReference>
<dbReference type="InterPro" id="IPR035940">
    <property type="entry name" value="CAP_sf"/>
</dbReference>
<dbReference type="PROSITE" id="PS01009">
    <property type="entry name" value="CRISP_1"/>
    <property type="match status" value="1"/>
</dbReference>
<dbReference type="PRINTS" id="PR00837">
    <property type="entry name" value="V5TPXLIKE"/>
</dbReference>
<proteinExistence type="predicted"/>
<dbReference type="PANTHER" id="PTHR10334">
    <property type="entry name" value="CYSTEINE-RICH SECRETORY PROTEIN-RELATED"/>
    <property type="match status" value="1"/>
</dbReference>
<dbReference type="FunFam" id="3.40.33.10:FF:000031">
    <property type="entry name" value="Extracellular SCP domain-containing protein Pry1"/>
    <property type="match status" value="1"/>
</dbReference>
<dbReference type="OrthoDB" id="337038at2759"/>
<gene>
    <name evidence="4" type="ORF">PHISCL_04638</name>
</gene>
<feature type="region of interest" description="Disordered" evidence="1">
    <location>
        <begin position="147"/>
        <end position="192"/>
    </location>
</feature>
<dbReference type="Gene3D" id="3.40.33.10">
    <property type="entry name" value="CAP"/>
    <property type="match status" value="1"/>
</dbReference>
<evidence type="ECO:0000313" key="4">
    <source>
        <dbReference type="EMBL" id="RJE23033.1"/>
    </source>
</evidence>
<accession>A0A3A2ZL56</accession>
<dbReference type="Pfam" id="PF00188">
    <property type="entry name" value="CAP"/>
    <property type="match status" value="1"/>
</dbReference>
<feature type="compositionally biased region" description="Polar residues" evidence="1">
    <location>
        <begin position="178"/>
        <end position="192"/>
    </location>
</feature>
<reference evidence="5" key="1">
    <citation type="submission" date="2017-02" db="EMBL/GenBank/DDBJ databases">
        <authorList>
            <person name="Tafer H."/>
            <person name="Lopandic K."/>
        </authorList>
    </citation>
    <scope>NUCLEOTIDE SEQUENCE [LARGE SCALE GENOMIC DNA]</scope>
    <source>
        <strain evidence="5">CBS 366.77</strain>
    </source>
</reference>
<keyword evidence="5" id="KW-1185">Reference proteome</keyword>
<keyword evidence="2" id="KW-0812">Transmembrane</keyword>
<protein>
    <recommendedName>
        <fullName evidence="3">SCP domain-containing protein</fullName>
    </recommendedName>
</protein>
<evidence type="ECO:0000259" key="3">
    <source>
        <dbReference type="SMART" id="SM00198"/>
    </source>
</evidence>
<feature type="domain" description="SCP" evidence="3">
    <location>
        <begin position="1"/>
        <end position="130"/>
    </location>
</feature>
<comment type="caution">
    <text evidence="4">The sequence shown here is derived from an EMBL/GenBank/DDBJ whole genome shotgun (WGS) entry which is preliminary data.</text>
</comment>
<dbReference type="Proteomes" id="UP000266188">
    <property type="component" value="Unassembled WGS sequence"/>
</dbReference>
<keyword evidence="2" id="KW-1133">Transmembrane helix</keyword>
<evidence type="ECO:0000256" key="2">
    <source>
        <dbReference type="SAM" id="Phobius"/>
    </source>
</evidence>
<dbReference type="STRING" id="2070753.A0A3A2ZL56"/>
<dbReference type="InterPro" id="IPR001283">
    <property type="entry name" value="CRISP-related"/>
</dbReference>
<feature type="transmembrane region" description="Helical" evidence="2">
    <location>
        <begin position="202"/>
        <end position="219"/>
    </location>
</feature>
<dbReference type="GO" id="GO:0005576">
    <property type="term" value="C:extracellular region"/>
    <property type="evidence" value="ECO:0007669"/>
    <property type="project" value="InterPro"/>
</dbReference>
<dbReference type="InterPro" id="IPR018244">
    <property type="entry name" value="Allrgn_V5/Tpx1_CS"/>
</dbReference>
<organism evidence="4 5">
    <name type="scientific">Aspergillus sclerotialis</name>
    <dbReference type="NCBI Taxonomy" id="2070753"/>
    <lineage>
        <taxon>Eukaryota</taxon>
        <taxon>Fungi</taxon>
        <taxon>Dikarya</taxon>
        <taxon>Ascomycota</taxon>
        <taxon>Pezizomycotina</taxon>
        <taxon>Eurotiomycetes</taxon>
        <taxon>Eurotiomycetidae</taxon>
        <taxon>Eurotiales</taxon>
        <taxon>Aspergillaceae</taxon>
        <taxon>Aspergillus</taxon>
        <taxon>Aspergillus subgen. Polypaecilum</taxon>
    </lineage>
</organism>